<evidence type="ECO:0000256" key="3">
    <source>
        <dbReference type="ARBA" id="ARBA00009045"/>
    </source>
</evidence>
<keyword evidence="12" id="KW-1185">Reference proteome</keyword>
<keyword evidence="8 10" id="KW-1133">Transmembrane helix</keyword>
<keyword evidence="5 10" id="KW-0812">Transmembrane</keyword>
<comment type="function">
    <text evidence="10">Serine protease involved in intramembrane proteolysis.</text>
</comment>
<dbReference type="InterPro" id="IPR002610">
    <property type="entry name" value="Peptidase_S54_rhomboid-like"/>
</dbReference>
<dbReference type="GO" id="GO:0016020">
    <property type="term" value="C:membrane"/>
    <property type="evidence" value="ECO:0007669"/>
    <property type="project" value="UniProtKB-SubCell"/>
</dbReference>
<dbReference type="OrthoDB" id="418595at2759"/>
<evidence type="ECO:0000313" key="14">
    <source>
        <dbReference type="RefSeq" id="XP_020114768.1"/>
    </source>
</evidence>
<evidence type="ECO:0000256" key="7">
    <source>
        <dbReference type="ARBA" id="ARBA00022825"/>
    </source>
</evidence>
<dbReference type="GeneID" id="109728699"/>
<dbReference type="InterPro" id="IPR035952">
    <property type="entry name" value="Rhomboid-like_sf"/>
</dbReference>
<evidence type="ECO:0000313" key="13">
    <source>
        <dbReference type="RefSeq" id="XP_020114767.1"/>
    </source>
</evidence>
<evidence type="ECO:0000256" key="1">
    <source>
        <dbReference type="ARBA" id="ARBA00000156"/>
    </source>
</evidence>
<comment type="similarity">
    <text evidence="3 10">Belongs to the peptidase S54 family.</text>
</comment>
<keyword evidence="7 10" id="KW-0720">Serine protease</keyword>
<sequence length="143" mass="15859">MYTLQGASGALFGLLGAMLLELLTNWTLYTHKAGALITLLVMIAINLALGIIPHVDNFAHIGEFLTGFLLGFVLLLEPQFAWLERHNLPPGRKIPLRPKAYQLLLLVVALTLIIAGFQSFWAAEKAYIPKLLGSVESIYPRKY</sequence>
<evidence type="ECO:0000313" key="12">
    <source>
        <dbReference type="Proteomes" id="UP000515123"/>
    </source>
</evidence>
<dbReference type="GO" id="GO:0006508">
    <property type="term" value="P:proteolysis"/>
    <property type="evidence" value="ECO:0007669"/>
    <property type="project" value="UniProtKB-KW"/>
</dbReference>
<accession>A0A6P5HNI2</accession>
<dbReference type="AlphaFoldDB" id="A0A6P5HNI2"/>
<keyword evidence="4 10" id="KW-0645">Protease</keyword>
<name>A0A6P5HNI2_ANACO</name>
<protein>
    <recommendedName>
        <fullName evidence="10">RHOMBOID-like protein</fullName>
        <ecNumber evidence="10">3.4.21.105</ecNumber>
    </recommendedName>
</protein>
<evidence type="ECO:0000256" key="6">
    <source>
        <dbReference type="ARBA" id="ARBA00022801"/>
    </source>
</evidence>
<evidence type="ECO:0000259" key="11">
    <source>
        <dbReference type="Pfam" id="PF01694"/>
    </source>
</evidence>
<evidence type="ECO:0000256" key="8">
    <source>
        <dbReference type="ARBA" id="ARBA00022989"/>
    </source>
</evidence>
<dbReference type="InterPro" id="IPR022764">
    <property type="entry name" value="Peptidase_S54_rhomboid_dom"/>
</dbReference>
<dbReference type="GO" id="GO:0004252">
    <property type="term" value="F:serine-type endopeptidase activity"/>
    <property type="evidence" value="ECO:0007669"/>
    <property type="project" value="InterPro"/>
</dbReference>
<keyword evidence="9 10" id="KW-0472">Membrane</keyword>
<organism evidence="14">
    <name type="scientific">Ananas comosus</name>
    <name type="common">Pineapple</name>
    <name type="synonym">Ananas ananas</name>
    <dbReference type="NCBI Taxonomy" id="4615"/>
    <lineage>
        <taxon>Eukaryota</taxon>
        <taxon>Viridiplantae</taxon>
        <taxon>Streptophyta</taxon>
        <taxon>Embryophyta</taxon>
        <taxon>Tracheophyta</taxon>
        <taxon>Spermatophyta</taxon>
        <taxon>Magnoliopsida</taxon>
        <taxon>Liliopsida</taxon>
        <taxon>Poales</taxon>
        <taxon>Bromeliaceae</taxon>
        <taxon>Bromelioideae</taxon>
        <taxon>Ananas</taxon>
    </lineage>
</organism>
<keyword evidence="6 10" id="KW-0378">Hydrolase</keyword>
<evidence type="ECO:0000256" key="5">
    <source>
        <dbReference type="ARBA" id="ARBA00022692"/>
    </source>
</evidence>
<feature type="transmembrane region" description="Helical" evidence="10">
    <location>
        <begin position="6"/>
        <end position="26"/>
    </location>
</feature>
<dbReference type="RefSeq" id="XP_020114768.1">
    <property type="nucleotide sequence ID" value="XM_020259179.1"/>
</dbReference>
<dbReference type="PANTHER" id="PTHR22936">
    <property type="entry name" value="RHOMBOID-RELATED"/>
    <property type="match status" value="1"/>
</dbReference>
<reference evidence="12" key="1">
    <citation type="journal article" date="2015" name="Nat. Genet.">
        <title>The pineapple genome and the evolution of CAM photosynthesis.</title>
        <authorList>
            <person name="Ming R."/>
            <person name="VanBuren R."/>
            <person name="Wai C.M."/>
            <person name="Tang H."/>
            <person name="Schatz M.C."/>
            <person name="Bowers J.E."/>
            <person name="Lyons E."/>
            <person name="Wang M.L."/>
            <person name="Chen J."/>
            <person name="Biggers E."/>
            <person name="Zhang J."/>
            <person name="Huang L."/>
            <person name="Zhang L."/>
            <person name="Miao W."/>
            <person name="Zhang J."/>
            <person name="Ye Z."/>
            <person name="Miao C."/>
            <person name="Lin Z."/>
            <person name="Wang H."/>
            <person name="Zhou H."/>
            <person name="Yim W.C."/>
            <person name="Priest H.D."/>
            <person name="Zheng C."/>
            <person name="Woodhouse M."/>
            <person name="Edger P.P."/>
            <person name="Guyot R."/>
            <person name="Guo H.B."/>
            <person name="Guo H."/>
            <person name="Zheng G."/>
            <person name="Singh R."/>
            <person name="Sharma A."/>
            <person name="Min X."/>
            <person name="Zheng Y."/>
            <person name="Lee H."/>
            <person name="Gurtowski J."/>
            <person name="Sedlazeck F.J."/>
            <person name="Harkess A."/>
            <person name="McKain M.R."/>
            <person name="Liao Z."/>
            <person name="Fang J."/>
            <person name="Liu J."/>
            <person name="Zhang X."/>
            <person name="Zhang Q."/>
            <person name="Hu W."/>
            <person name="Qin Y."/>
            <person name="Wang K."/>
            <person name="Chen L.Y."/>
            <person name="Shirley N."/>
            <person name="Lin Y.R."/>
            <person name="Liu L.Y."/>
            <person name="Hernandez A.G."/>
            <person name="Wright C.L."/>
            <person name="Bulone V."/>
            <person name="Tuskan G.A."/>
            <person name="Heath K."/>
            <person name="Zee F."/>
            <person name="Moore P.H."/>
            <person name="Sunkar R."/>
            <person name="Leebens-Mack J.H."/>
            <person name="Mockler T."/>
            <person name="Bennetzen J.L."/>
            <person name="Freeling M."/>
            <person name="Sankoff D."/>
            <person name="Paterson A.H."/>
            <person name="Zhu X."/>
            <person name="Yang X."/>
            <person name="Smith J.A."/>
            <person name="Cushman J.C."/>
            <person name="Paull R.E."/>
            <person name="Yu Q."/>
        </authorList>
    </citation>
    <scope>NUCLEOTIDE SEQUENCE [LARGE SCALE GENOMIC DNA]</scope>
    <source>
        <strain evidence="12">cv. F153</strain>
    </source>
</reference>
<comment type="caution">
    <text evidence="10">Lacks conserved residue(s) required for the propagation of feature annotation.</text>
</comment>
<dbReference type="RefSeq" id="XP_020114770.1">
    <property type="nucleotide sequence ID" value="XM_020259181.1"/>
</dbReference>
<proteinExistence type="inferred from homology"/>
<feature type="transmembrane region" description="Helical" evidence="10">
    <location>
        <begin position="103"/>
        <end position="123"/>
    </location>
</feature>
<dbReference type="Gene3D" id="1.20.1540.10">
    <property type="entry name" value="Rhomboid-like"/>
    <property type="match status" value="1"/>
</dbReference>
<dbReference type="SUPFAM" id="SSF144091">
    <property type="entry name" value="Rhomboid-like"/>
    <property type="match status" value="1"/>
</dbReference>
<evidence type="ECO:0000313" key="15">
    <source>
        <dbReference type="RefSeq" id="XP_020114770.1"/>
    </source>
</evidence>
<dbReference type="Pfam" id="PF01694">
    <property type="entry name" value="Rhomboid"/>
    <property type="match status" value="1"/>
</dbReference>
<evidence type="ECO:0000256" key="2">
    <source>
        <dbReference type="ARBA" id="ARBA00004141"/>
    </source>
</evidence>
<feature type="transmembrane region" description="Helical" evidence="10">
    <location>
        <begin position="33"/>
        <end position="52"/>
    </location>
</feature>
<comment type="subcellular location">
    <subcellularLocation>
        <location evidence="2 10">Membrane</location>
        <topology evidence="2 10">Multi-pass membrane protein</topology>
    </subcellularLocation>
</comment>
<gene>
    <name evidence="13 14 15" type="primary">LOC109728699</name>
</gene>
<dbReference type="RefSeq" id="XP_020114767.1">
    <property type="nucleotide sequence ID" value="XM_020259178.1"/>
</dbReference>
<evidence type="ECO:0000256" key="9">
    <source>
        <dbReference type="ARBA" id="ARBA00023136"/>
    </source>
</evidence>
<feature type="transmembrane region" description="Helical" evidence="10">
    <location>
        <begin position="64"/>
        <end position="83"/>
    </location>
</feature>
<evidence type="ECO:0000256" key="10">
    <source>
        <dbReference type="RuleBase" id="RU362115"/>
    </source>
</evidence>
<reference evidence="13 14" key="2">
    <citation type="submission" date="2025-04" db="UniProtKB">
        <authorList>
            <consortium name="RefSeq"/>
        </authorList>
    </citation>
    <scope>IDENTIFICATION</scope>
    <source>
        <tissue evidence="13 14">Leaf</tissue>
    </source>
</reference>
<dbReference type="Proteomes" id="UP000515123">
    <property type="component" value="Linkage group 24"/>
</dbReference>
<feature type="domain" description="Peptidase S54 rhomboid" evidence="11">
    <location>
        <begin position="4"/>
        <end position="75"/>
    </location>
</feature>
<comment type="catalytic activity">
    <reaction evidence="1 10">
        <text>Cleaves type-1 transmembrane domains using a catalytic dyad composed of serine and histidine that are contributed by different transmembrane domains.</text>
        <dbReference type="EC" id="3.4.21.105"/>
    </reaction>
</comment>
<dbReference type="EC" id="3.4.21.105" evidence="10"/>
<evidence type="ECO:0000256" key="4">
    <source>
        <dbReference type="ARBA" id="ARBA00022670"/>
    </source>
</evidence>
<dbReference type="PANTHER" id="PTHR22936:SF69">
    <property type="entry name" value="RHOMBOID-LIKE PROTEIN"/>
    <property type="match status" value="1"/>
</dbReference>